<dbReference type="PANTHER" id="PTHR12526">
    <property type="entry name" value="GLYCOSYLTRANSFERASE"/>
    <property type="match status" value="1"/>
</dbReference>
<dbReference type="EMBL" id="FUYC01000006">
    <property type="protein sequence ID" value="SKA83493.1"/>
    <property type="molecule type" value="Genomic_DNA"/>
</dbReference>
<dbReference type="AlphaFoldDB" id="A0A1T4X1G6"/>
<organism evidence="4 5">
    <name type="scientific">Paucidesulfovibrio gracilis DSM 16080</name>
    <dbReference type="NCBI Taxonomy" id="1121449"/>
    <lineage>
        <taxon>Bacteria</taxon>
        <taxon>Pseudomonadati</taxon>
        <taxon>Thermodesulfobacteriota</taxon>
        <taxon>Desulfovibrionia</taxon>
        <taxon>Desulfovibrionales</taxon>
        <taxon>Desulfovibrionaceae</taxon>
        <taxon>Paucidesulfovibrio</taxon>
    </lineage>
</organism>
<name>A0A1T4X1G6_9BACT</name>
<dbReference type="STRING" id="1121449.SAMN02745704_01654"/>
<dbReference type="PANTHER" id="PTHR12526:SF595">
    <property type="entry name" value="BLL5217 PROTEIN"/>
    <property type="match status" value="1"/>
</dbReference>
<feature type="domain" description="Glycosyl transferase family 1" evidence="2">
    <location>
        <begin position="170"/>
        <end position="297"/>
    </location>
</feature>
<dbReference type="CDD" id="cd03802">
    <property type="entry name" value="GT4_AviGT4-like"/>
    <property type="match status" value="1"/>
</dbReference>
<evidence type="ECO:0000313" key="4">
    <source>
        <dbReference type="EMBL" id="SKA83493.1"/>
    </source>
</evidence>
<evidence type="ECO:0000256" key="1">
    <source>
        <dbReference type="SAM" id="MobiDB-lite"/>
    </source>
</evidence>
<feature type="compositionally biased region" description="Polar residues" evidence="1">
    <location>
        <begin position="356"/>
        <end position="367"/>
    </location>
</feature>
<protein>
    <submittedName>
        <fullName evidence="4">Glycosyltransferase involved in cell wall bisynthesis</fullName>
    </submittedName>
</protein>
<feature type="domain" description="Glycosyltransferase subfamily 4-like N-terminal" evidence="3">
    <location>
        <begin position="18"/>
        <end position="119"/>
    </location>
</feature>
<dbReference type="Gene3D" id="3.40.50.2000">
    <property type="entry name" value="Glycogen Phosphorylase B"/>
    <property type="match status" value="2"/>
</dbReference>
<keyword evidence="5" id="KW-1185">Reference proteome</keyword>
<accession>A0A1T4X1G6</accession>
<dbReference type="Pfam" id="PF13439">
    <property type="entry name" value="Glyco_transf_4"/>
    <property type="match status" value="1"/>
</dbReference>
<proteinExistence type="predicted"/>
<dbReference type="GO" id="GO:0016757">
    <property type="term" value="F:glycosyltransferase activity"/>
    <property type="evidence" value="ECO:0007669"/>
    <property type="project" value="InterPro"/>
</dbReference>
<dbReference type="InterPro" id="IPR028098">
    <property type="entry name" value="Glyco_trans_4-like_N"/>
</dbReference>
<dbReference type="RefSeq" id="WP_078717220.1">
    <property type="nucleotide sequence ID" value="NZ_FUYC01000006.1"/>
</dbReference>
<reference evidence="4 5" key="1">
    <citation type="submission" date="2017-02" db="EMBL/GenBank/DDBJ databases">
        <authorList>
            <person name="Peterson S.W."/>
        </authorList>
    </citation>
    <scope>NUCLEOTIDE SEQUENCE [LARGE SCALE GENOMIC DNA]</scope>
    <source>
        <strain evidence="4 5">DSM 16080</strain>
    </source>
</reference>
<gene>
    <name evidence="4" type="ORF">SAMN02745704_01654</name>
</gene>
<evidence type="ECO:0000313" key="5">
    <source>
        <dbReference type="Proteomes" id="UP000190027"/>
    </source>
</evidence>
<dbReference type="OrthoDB" id="9767517at2"/>
<evidence type="ECO:0000259" key="2">
    <source>
        <dbReference type="Pfam" id="PF00534"/>
    </source>
</evidence>
<evidence type="ECO:0000259" key="3">
    <source>
        <dbReference type="Pfam" id="PF13439"/>
    </source>
</evidence>
<feature type="region of interest" description="Disordered" evidence="1">
    <location>
        <begin position="346"/>
        <end position="367"/>
    </location>
</feature>
<dbReference type="SUPFAM" id="SSF53756">
    <property type="entry name" value="UDP-Glycosyltransferase/glycogen phosphorylase"/>
    <property type="match status" value="1"/>
</dbReference>
<keyword evidence="4" id="KW-0808">Transferase</keyword>
<dbReference type="InterPro" id="IPR001296">
    <property type="entry name" value="Glyco_trans_1"/>
</dbReference>
<dbReference type="Pfam" id="PF00534">
    <property type="entry name" value="Glycos_transf_1"/>
    <property type="match status" value="1"/>
</dbReference>
<sequence>MKIAQVAPLHESVPPKLYGGTERVVHFLTEELVRKGYDVALYASGDSHTSAELRPCCDEALRLDPQCQNTLVHHVLMLERVMQDSREFDIVHFHMDYIHFPLLRRFDLNGLTTFHWRLDLPDFLPFASEYTDLPVSSISLSQRRPLPQMNWVGNVYHGLPRDLLQFHPGPGRYLAFLGRLSPEKGIEEAVDIAIRSKTPLKIAAKINDFERDYYEEVLRPLFRHPLVEFLGEIDETQKNEFLGNASALLFPILWPEPFGLVMIEALACGTPVIAFPQGSVPEVLRHGVSGWLVDDVDSAVDAVGCLGLLSRSRCRAEFDQRFTSSVMADNYVRIYKHLLNSRKESGSRQWKKSSRLPVNTTFSPRPH</sequence>
<dbReference type="Proteomes" id="UP000190027">
    <property type="component" value="Unassembled WGS sequence"/>
</dbReference>